<gene>
    <name evidence="8" type="ORF">TBK1r_50270</name>
</gene>
<dbReference type="Gene3D" id="2.60.120.1060">
    <property type="entry name" value="NPCBM/NEW2 domain"/>
    <property type="match status" value="1"/>
</dbReference>
<keyword evidence="1 4" id="KW-0349">Heme</keyword>
<name>A0ABX5XVF5_9BACT</name>
<keyword evidence="6" id="KW-0732">Signal</keyword>
<dbReference type="PROSITE" id="PS51007">
    <property type="entry name" value="CYTC"/>
    <property type="match status" value="1"/>
</dbReference>
<feature type="domain" description="Cytochrome c" evidence="7">
    <location>
        <begin position="20"/>
        <end position="115"/>
    </location>
</feature>
<reference evidence="8 9" key="1">
    <citation type="submission" date="2019-02" db="EMBL/GenBank/DDBJ databases">
        <title>Deep-cultivation of Planctomycetes and their phenomic and genomic characterization uncovers novel biology.</title>
        <authorList>
            <person name="Wiegand S."/>
            <person name="Jogler M."/>
            <person name="Boedeker C."/>
            <person name="Pinto D."/>
            <person name="Vollmers J."/>
            <person name="Rivas-Marin E."/>
            <person name="Kohn T."/>
            <person name="Peeters S.H."/>
            <person name="Heuer A."/>
            <person name="Rast P."/>
            <person name="Oberbeckmann S."/>
            <person name="Bunk B."/>
            <person name="Jeske O."/>
            <person name="Meyerdierks A."/>
            <person name="Storesund J.E."/>
            <person name="Kallscheuer N."/>
            <person name="Luecker S."/>
            <person name="Lage O.M."/>
            <person name="Pohl T."/>
            <person name="Merkel B.J."/>
            <person name="Hornburger P."/>
            <person name="Mueller R.-W."/>
            <person name="Bruemmer F."/>
            <person name="Labrenz M."/>
            <person name="Spormann A.M."/>
            <person name="Op den Camp H."/>
            <person name="Overmann J."/>
            <person name="Amann R."/>
            <person name="Jetten M.S.M."/>
            <person name="Mascher T."/>
            <person name="Medema M.H."/>
            <person name="Devos D.P."/>
            <person name="Kaster A.-K."/>
            <person name="Ovreas L."/>
            <person name="Rohde M."/>
            <person name="Galperin M.Y."/>
            <person name="Jogler C."/>
        </authorList>
    </citation>
    <scope>NUCLEOTIDE SEQUENCE [LARGE SCALE GENOMIC DNA]</scope>
    <source>
        <strain evidence="8 9">TBK1r</strain>
    </source>
</reference>
<dbReference type="Proteomes" id="UP000318081">
    <property type="component" value="Chromosome"/>
</dbReference>
<evidence type="ECO:0000256" key="1">
    <source>
        <dbReference type="ARBA" id="ARBA00022617"/>
    </source>
</evidence>
<evidence type="ECO:0000256" key="5">
    <source>
        <dbReference type="SAM" id="MobiDB-lite"/>
    </source>
</evidence>
<dbReference type="Pfam" id="PF07635">
    <property type="entry name" value="PSCyt1"/>
    <property type="match status" value="1"/>
</dbReference>
<dbReference type="SUPFAM" id="SSF46626">
    <property type="entry name" value="Cytochrome c"/>
    <property type="match status" value="1"/>
</dbReference>
<proteinExistence type="predicted"/>
<dbReference type="InterPro" id="IPR011444">
    <property type="entry name" value="DUF1549"/>
</dbReference>
<evidence type="ECO:0000256" key="3">
    <source>
        <dbReference type="ARBA" id="ARBA00023004"/>
    </source>
</evidence>
<evidence type="ECO:0000313" key="9">
    <source>
        <dbReference type="Proteomes" id="UP000318081"/>
    </source>
</evidence>
<keyword evidence="2 4" id="KW-0479">Metal-binding</keyword>
<dbReference type="InterPro" id="IPR013222">
    <property type="entry name" value="Glyco_hyd_98_carb-bd"/>
</dbReference>
<evidence type="ECO:0000313" key="8">
    <source>
        <dbReference type="EMBL" id="QDV86010.1"/>
    </source>
</evidence>
<dbReference type="Pfam" id="PF08305">
    <property type="entry name" value="NPCBM"/>
    <property type="match status" value="1"/>
</dbReference>
<feature type="signal peptide" evidence="6">
    <location>
        <begin position="1"/>
        <end position="22"/>
    </location>
</feature>
<dbReference type="PANTHER" id="PTHR35889:SF3">
    <property type="entry name" value="F-BOX DOMAIN-CONTAINING PROTEIN"/>
    <property type="match status" value="1"/>
</dbReference>
<sequence length="1006" mass="112259">MLRIRLPAIVMVLLAVSSSLRGADSPLDFQSQVAPILQRHCIRCHSPNNNQGELSLATSDDLRANEYVIAGDPASSYLLELITSTDGQPAAMPQESNPLSDAEVALIRQWIVQGAAWPSDVVVKEQSKADETWWSLQPLRVAKRMPSDSNISDAPRSPATIDAFIRAKLADKQLEMNPPADRRTLIRRVTFDLIGLPPTPRDVESFVQDSDPMAYEKLVDRLLASPHYGERYARHWLDLAHYADTHGFERDMRRDNAWRYRDYVIESFNEDKPYDRFVQEQIAGDVLWPDDDQAVIATGFLSAGPWDYVGQVETKSDQLRRSARVLDLDDMTTQVMTTTMAMTVNCARCHDHKLDPISQREYYQLQSVFAGVRREARVVSDSSLKAYESAKQQLVRRRNQIDFELARLEGDGLDLADIVGGGNGSGTGAFRQGIDVRNAKVQTRDFGRLGNVVTNRFAASDFTFVDGVFVPDGEEARAKIPVSSTGITLNGLPTTSGEAWDMIRNGPVASQHSPSLDGIDFTQDGHSLLGLHANAGITFDLSAIRQSLADDAAGKSAETPLRFTAQLGYFGASGSHRADVWVFVDGQIVAEFKQLGRDDGLQPIDIELSPEVRFLTLVSTDGGNGIGHDQIGFGDPRIRPKTSPTRSDAEVDRIETLRSKRNVVTAELDALGPPPRFYGVVAEKGLPEVRLLIRGNPETPSGDVLPPAALSALAMLNPELGTIATDEGQRRVALARWITSIDNPLVRRVIVNRLWHWHFGQGLVDTPSDFGFGGGRPSHPELLDWLAEALLHHDWSLKAMHRLIVTSDTYKQSSRYREPAANVDAENRLLWRQNRQRIEAEAIRDAVLFVSGKLNDRRGGPGFEDFQYQDAYAPIYTYTTADRPELWRRSIYRYIVRTTPDRFLTTLDCPDPANLTPKRITTTTPLQSLALFNNDFMLRQARYFAERIGREAGSDPAAQVHHAFALALGRQPSQQEARWATEFVDRQGLFALCRSIFNLNEFVYVD</sequence>
<dbReference type="InterPro" id="IPR008979">
    <property type="entry name" value="Galactose-bd-like_sf"/>
</dbReference>
<keyword evidence="9" id="KW-1185">Reference proteome</keyword>
<dbReference type="InterPro" id="IPR022655">
    <property type="entry name" value="DUF1553"/>
</dbReference>
<evidence type="ECO:0000259" key="7">
    <source>
        <dbReference type="PROSITE" id="PS51007"/>
    </source>
</evidence>
<accession>A0ABX5XVF5</accession>
<dbReference type="InterPro" id="IPR038637">
    <property type="entry name" value="NPCBM_sf"/>
</dbReference>
<feature type="region of interest" description="Disordered" evidence="5">
    <location>
        <begin position="626"/>
        <end position="648"/>
    </location>
</feature>
<protein>
    <submittedName>
        <fullName evidence="8">Planctomycete cytochrome C</fullName>
    </submittedName>
</protein>
<dbReference type="InterPro" id="IPR011429">
    <property type="entry name" value="Cyt_c_Planctomycete-type"/>
</dbReference>
<dbReference type="Pfam" id="PF07583">
    <property type="entry name" value="PSCyt2"/>
    <property type="match status" value="1"/>
</dbReference>
<dbReference type="SUPFAM" id="SSF49785">
    <property type="entry name" value="Galactose-binding domain-like"/>
    <property type="match status" value="1"/>
</dbReference>
<dbReference type="RefSeq" id="WP_145216519.1">
    <property type="nucleotide sequence ID" value="NZ_CP036432.1"/>
</dbReference>
<organism evidence="8 9">
    <name type="scientific">Stieleria magnilauensis</name>
    <dbReference type="NCBI Taxonomy" id="2527963"/>
    <lineage>
        <taxon>Bacteria</taxon>
        <taxon>Pseudomonadati</taxon>
        <taxon>Planctomycetota</taxon>
        <taxon>Planctomycetia</taxon>
        <taxon>Pirellulales</taxon>
        <taxon>Pirellulaceae</taxon>
        <taxon>Stieleria</taxon>
    </lineage>
</organism>
<evidence type="ECO:0000256" key="6">
    <source>
        <dbReference type="SAM" id="SignalP"/>
    </source>
</evidence>
<dbReference type="InterPro" id="IPR009056">
    <property type="entry name" value="Cyt_c-like_dom"/>
</dbReference>
<dbReference type="PANTHER" id="PTHR35889">
    <property type="entry name" value="CYCLOINULO-OLIGOSACCHARIDE FRUCTANOTRANSFERASE-RELATED"/>
    <property type="match status" value="1"/>
</dbReference>
<dbReference type="EMBL" id="CP036432">
    <property type="protein sequence ID" value="QDV86010.1"/>
    <property type="molecule type" value="Genomic_DNA"/>
</dbReference>
<evidence type="ECO:0000256" key="2">
    <source>
        <dbReference type="ARBA" id="ARBA00022723"/>
    </source>
</evidence>
<evidence type="ECO:0000256" key="4">
    <source>
        <dbReference type="PROSITE-ProRule" id="PRU00433"/>
    </source>
</evidence>
<dbReference type="InterPro" id="IPR036909">
    <property type="entry name" value="Cyt_c-like_dom_sf"/>
</dbReference>
<dbReference type="Pfam" id="PF07587">
    <property type="entry name" value="PSD1"/>
    <property type="match status" value="1"/>
</dbReference>
<feature type="chain" id="PRO_5046994905" evidence="6">
    <location>
        <begin position="23"/>
        <end position="1006"/>
    </location>
</feature>
<keyword evidence="3 4" id="KW-0408">Iron</keyword>